<feature type="transmembrane region" description="Helical" evidence="6">
    <location>
        <begin position="203"/>
        <end position="220"/>
    </location>
</feature>
<keyword evidence="4" id="KW-0808">Transferase</keyword>
<evidence type="ECO:0000256" key="2">
    <source>
        <dbReference type="ARBA" id="ARBA00022475"/>
    </source>
</evidence>
<organism evidence="8 9">
    <name type="scientific">Rhodocytophaga aerolata</name>
    <dbReference type="NCBI Taxonomy" id="455078"/>
    <lineage>
        <taxon>Bacteria</taxon>
        <taxon>Pseudomonadati</taxon>
        <taxon>Bacteroidota</taxon>
        <taxon>Cytophagia</taxon>
        <taxon>Cytophagales</taxon>
        <taxon>Rhodocytophagaceae</taxon>
        <taxon>Rhodocytophaga</taxon>
    </lineage>
</organism>
<evidence type="ECO:0000256" key="3">
    <source>
        <dbReference type="ARBA" id="ARBA00022676"/>
    </source>
</evidence>
<keyword evidence="9" id="KW-1185">Reference proteome</keyword>
<dbReference type="InterPro" id="IPR001173">
    <property type="entry name" value="Glyco_trans_2-like"/>
</dbReference>
<keyword evidence="2" id="KW-1003">Cell membrane</keyword>
<evidence type="ECO:0000256" key="1">
    <source>
        <dbReference type="ARBA" id="ARBA00004236"/>
    </source>
</evidence>
<dbReference type="InterPro" id="IPR029044">
    <property type="entry name" value="Nucleotide-diphossugar_trans"/>
</dbReference>
<dbReference type="RefSeq" id="WP_302036157.1">
    <property type="nucleotide sequence ID" value="NZ_JAUKPO010000001.1"/>
</dbReference>
<protein>
    <submittedName>
        <fullName evidence="8">TIGR04283 family arsenosugar biosynthesis glycosyltransferase</fullName>
    </submittedName>
</protein>
<evidence type="ECO:0000313" key="8">
    <source>
        <dbReference type="EMBL" id="MDO1445368.1"/>
    </source>
</evidence>
<keyword evidence="6" id="KW-0812">Transmembrane</keyword>
<dbReference type="NCBIfam" id="TIGR04283">
    <property type="entry name" value="glyco_like_mftF"/>
    <property type="match status" value="1"/>
</dbReference>
<dbReference type="CDD" id="cd02522">
    <property type="entry name" value="GT_2_like_a"/>
    <property type="match status" value="1"/>
</dbReference>
<dbReference type="PANTHER" id="PTHR43646:SF2">
    <property type="entry name" value="GLYCOSYLTRANSFERASE 2-LIKE DOMAIN-CONTAINING PROTEIN"/>
    <property type="match status" value="1"/>
</dbReference>
<keyword evidence="5 6" id="KW-0472">Membrane</keyword>
<dbReference type="PANTHER" id="PTHR43646">
    <property type="entry name" value="GLYCOSYLTRANSFERASE"/>
    <property type="match status" value="1"/>
</dbReference>
<dbReference type="SUPFAM" id="SSF53448">
    <property type="entry name" value="Nucleotide-diphospho-sugar transferases"/>
    <property type="match status" value="1"/>
</dbReference>
<dbReference type="EMBL" id="JAUKPO010000001">
    <property type="protein sequence ID" value="MDO1445368.1"/>
    <property type="molecule type" value="Genomic_DNA"/>
</dbReference>
<reference evidence="8" key="1">
    <citation type="submission" date="2023-07" db="EMBL/GenBank/DDBJ databases">
        <title>The genome sequence of Rhodocytophaga aerolata KACC 12507.</title>
        <authorList>
            <person name="Zhang X."/>
        </authorList>
    </citation>
    <scope>NUCLEOTIDE SEQUENCE</scope>
    <source>
        <strain evidence="8">KACC 12507</strain>
    </source>
</reference>
<keyword evidence="3" id="KW-0328">Glycosyltransferase</keyword>
<dbReference type="Pfam" id="PF00535">
    <property type="entry name" value="Glycos_transf_2"/>
    <property type="match status" value="1"/>
</dbReference>
<dbReference type="InterPro" id="IPR026461">
    <property type="entry name" value="Trfase_2_rSAM/seldom_assoc"/>
</dbReference>
<evidence type="ECO:0000256" key="6">
    <source>
        <dbReference type="SAM" id="Phobius"/>
    </source>
</evidence>
<evidence type="ECO:0000256" key="4">
    <source>
        <dbReference type="ARBA" id="ARBA00022679"/>
    </source>
</evidence>
<keyword evidence="6" id="KW-1133">Transmembrane helix</keyword>
<proteinExistence type="predicted"/>
<name>A0ABT8QZU7_9BACT</name>
<evidence type="ECO:0000313" key="9">
    <source>
        <dbReference type="Proteomes" id="UP001168528"/>
    </source>
</evidence>
<gene>
    <name evidence="8" type="ORF">Q0590_03850</name>
</gene>
<evidence type="ECO:0000256" key="5">
    <source>
        <dbReference type="ARBA" id="ARBA00023136"/>
    </source>
</evidence>
<dbReference type="Gene3D" id="3.90.550.10">
    <property type="entry name" value="Spore Coat Polysaccharide Biosynthesis Protein SpsA, Chain A"/>
    <property type="match status" value="1"/>
</dbReference>
<feature type="domain" description="Glycosyltransferase 2-like" evidence="7">
    <location>
        <begin position="11"/>
        <end position="111"/>
    </location>
</feature>
<evidence type="ECO:0000259" key="7">
    <source>
        <dbReference type="Pfam" id="PF00535"/>
    </source>
</evidence>
<dbReference type="Proteomes" id="UP001168528">
    <property type="component" value="Unassembled WGS sequence"/>
</dbReference>
<accession>A0ABT8QZU7</accession>
<comment type="caution">
    <text evidence="8">The sequence shown here is derived from an EMBL/GenBank/DDBJ whole genome shotgun (WGS) entry which is preliminary data.</text>
</comment>
<comment type="subcellular location">
    <subcellularLocation>
        <location evidence="1">Cell membrane</location>
    </subcellularLocation>
</comment>
<sequence>MEKKPANDKISIIIPTYNEAGTIEKLVSYLIGFKAEAIHEILVADGGSTDDTCQLAQQAGASVIVCPKKGRGAQMNSGAAQATGGILYFLHADSYPPSGFWQDIITSIKCGYPSGCYQLAFDDPHPFLRFNAWFTRFNIDAVRFGDQSLFVTSDVFQKAGGFREDLIVMEDQEIIGRIRKYAKFKILAGKVTTSARKYRENGVYKLQGIFFLIYFLYQLGVPQEKLVKLYKRLIRQNKV</sequence>